<keyword evidence="2" id="KW-1185">Reference proteome</keyword>
<dbReference type="Proteomes" id="UP000054843">
    <property type="component" value="Unassembled WGS sequence"/>
</dbReference>
<evidence type="ECO:0000313" key="1">
    <source>
        <dbReference type="EMBL" id="KRZ65095.1"/>
    </source>
</evidence>
<dbReference type="AlphaFoldDB" id="A0A0V1M096"/>
<reference evidence="1 2" key="1">
    <citation type="submission" date="2015-01" db="EMBL/GenBank/DDBJ databases">
        <title>Evolution of Trichinella species and genotypes.</title>
        <authorList>
            <person name="Korhonen P.K."/>
            <person name="Edoardo P."/>
            <person name="Giuseppe L.R."/>
            <person name="Gasser R.B."/>
        </authorList>
    </citation>
    <scope>NUCLEOTIDE SEQUENCE [LARGE SCALE GENOMIC DNA]</scope>
    <source>
        <strain evidence="1">ISS1980</strain>
    </source>
</reference>
<sequence length="122" mass="14432">MADEELNTVRTDYKNLQNKKMMRKCRRITNYEILDLKRPTSAVSVRGVSRLTSSIPDARQVQSWLTSVHDDAFEAWKRGTMLAAFCVPKIRESSWIHRHGIFPATYYRQWQRKHLIRCPSSY</sequence>
<protein>
    <submittedName>
        <fullName evidence="1">Uncharacterized protein</fullName>
    </submittedName>
</protein>
<gene>
    <name evidence="1" type="ORF">T10_10895</name>
</gene>
<comment type="caution">
    <text evidence="1">The sequence shown here is derived from an EMBL/GenBank/DDBJ whole genome shotgun (WGS) entry which is preliminary data.</text>
</comment>
<name>A0A0V1M096_9BILA</name>
<organism evidence="1 2">
    <name type="scientific">Trichinella papuae</name>
    <dbReference type="NCBI Taxonomy" id="268474"/>
    <lineage>
        <taxon>Eukaryota</taxon>
        <taxon>Metazoa</taxon>
        <taxon>Ecdysozoa</taxon>
        <taxon>Nematoda</taxon>
        <taxon>Enoplea</taxon>
        <taxon>Dorylaimia</taxon>
        <taxon>Trichinellida</taxon>
        <taxon>Trichinellidae</taxon>
        <taxon>Trichinella</taxon>
    </lineage>
</organism>
<dbReference type="EMBL" id="JYDO01000530">
    <property type="protein sequence ID" value="KRZ65095.1"/>
    <property type="molecule type" value="Genomic_DNA"/>
</dbReference>
<accession>A0A0V1M096</accession>
<proteinExistence type="predicted"/>
<evidence type="ECO:0000313" key="2">
    <source>
        <dbReference type="Proteomes" id="UP000054843"/>
    </source>
</evidence>